<proteinExistence type="predicted"/>
<dbReference type="EMBL" id="KQ971357">
    <property type="protein sequence ID" value="KYB26037.1"/>
    <property type="molecule type" value="Genomic_DNA"/>
</dbReference>
<keyword evidence="1" id="KW-0472">Membrane</keyword>
<name>A0A139WDT8_TRICA</name>
<reference evidence="2 3" key="1">
    <citation type="journal article" date="2008" name="Nature">
        <title>The genome of the model beetle and pest Tribolium castaneum.</title>
        <authorList>
            <consortium name="Tribolium Genome Sequencing Consortium"/>
            <person name="Richards S."/>
            <person name="Gibbs R.A."/>
            <person name="Weinstock G.M."/>
            <person name="Brown S.J."/>
            <person name="Denell R."/>
            <person name="Beeman R.W."/>
            <person name="Gibbs R."/>
            <person name="Beeman R.W."/>
            <person name="Brown S.J."/>
            <person name="Bucher G."/>
            <person name="Friedrich M."/>
            <person name="Grimmelikhuijzen C.J."/>
            <person name="Klingler M."/>
            <person name="Lorenzen M."/>
            <person name="Richards S."/>
            <person name="Roth S."/>
            <person name="Schroder R."/>
            <person name="Tautz D."/>
            <person name="Zdobnov E.M."/>
            <person name="Muzny D."/>
            <person name="Gibbs R.A."/>
            <person name="Weinstock G.M."/>
            <person name="Attaway T."/>
            <person name="Bell S."/>
            <person name="Buhay C.J."/>
            <person name="Chandrabose M.N."/>
            <person name="Chavez D."/>
            <person name="Clerk-Blankenburg K.P."/>
            <person name="Cree A."/>
            <person name="Dao M."/>
            <person name="Davis C."/>
            <person name="Chacko J."/>
            <person name="Dinh H."/>
            <person name="Dugan-Rocha S."/>
            <person name="Fowler G."/>
            <person name="Garner T.T."/>
            <person name="Garnes J."/>
            <person name="Gnirke A."/>
            <person name="Hawes A."/>
            <person name="Hernandez J."/>
            <person name="Hines S."/>
            <person name="Holder M."/>
            <person name="Hume J."/>
            <person name="Jhangiani S.N."/>
            <person name="Joshi V."/>
            <person name="Khan Z.M."/>
            <person name="Jackson L."/>
            <person name="Kovar C."/>
            <person name="Kowis A."/>
            <person name="Lee S."/>
            <person name="Lewis L.R."/>
            <person name="Margolis J."/>
            <person name="Morgan M."/>
            <person name="Nazareth L.V."/>
            <person name="Nguyen N."/>
            <person name="Okwuonu G."/>
            <person name="Parker D."/>
            <person name="Richards S."/>
            <person name="Ruiz S.J."/>
            <person name="Santibanez J."/>
            <person name="Savard J."/>
            <person name="Scherer S.E."/>
            <person name="Schneider B."/>
            <person name="Sodergren E."/>
            <person name="Tautz D."/>
            <person name="Vattahil S."/>
            <person name="Villasana D."/>
            <person name="White C.S."/>
            <person name="Wright R."/>
            <person name="Park Y."/>
            <person name="Beeman R.W."/>
            <person name="Lord J."/>
            <person name="Oppert B."/>
            <person name="Lorenzen M."/>
            <person name="Brown S."/>
            <person name="Wang L."/>
            <person name="Savard J."/>
            <person name="Tautz D."/>
            <person name="Richards S."/>
            <person name="Weinstock G."/>
            <person name="Gibbs R.A."/>
            <person name="Liu Y."/>
            <person name="Worley K."/>
            <person name="Weinstock G."/>
            <person name="Elsik C.G."/>
            <person name="Reese J.T."/>
            <person name="Elhaik E."/>
            <person name="Landan G."/>
            <person name="Graur D."/>
            <person name="Arensburger P."/>
            <person name="Atkinson P."/>
            <person name="Beeman R.W."/>
            <person name="Beidler J."/>
            <person name="Brown S.J."/>
            <person name="Demuth J.P."/>
            <person name="Drury D.W."/>
            <person name="Du Y.Z."/>
            <person name="Fujiwara H."/>
            <person name="Lorenzen M."/>
            <person name="Maselli V."/>
            <person name="Osanai M."/>
            <person name="Park Y."/>
            <person name="Robertson H.M."/>
            <person name="Tu Z."/>
            <person name="Wang J.J."/>
            <person name="Wang S."/>
            <person name="Richards S."/>
            <person name="Song H."/>
            <person name="Zhang L."/>
            <person name="Sodergren E."/>
            <person name="Werner D."/>
            <person name="Stanke M."/>
            <person name="Morgenstern B."/>
            <person name="Solovyev V."/>
            <person name="Kosarev P."/>
            <person name="Brown G."/>
            <person name="Chen H.C."/>
            <person name="Ermolaeva O."/>
            <person name="Hlavina W."/>
            <person name="Kapustin Y."/>
            <person name="Kiryutin B."/>
            <person name="Kitts P."/>
            <person name="Maglott D."/>
            <person name="Pruitt K."/>
            <person name="Sapojnikov V."/>
            <person name="Souvorov A."/>
            <person name="Mackey A.J."/>
            <person name="Waterhouse R.M."/>
            <person name="Wyder S."/>
            <person name="Zdobnov E.M."/>
            <person name="Zdobnov E.M."/>
            <person name="Wyder S."/>
            <person name="Kriventseva E.V."/>
            <person name="Kadowaki T."/>
            <person name="Bork P."/>
            <person name="Aranda M."/>
            <person name="Bao R."/>
            <person name="Beermann A."/>
            <person name="Berns N."/>
            <person name="Bolognesi R."/>
            <person name="Bonneton F."/>
            <person name="Bopp D."/>
            <person name="Brown S.J."/>
            <person name="Bucher G."/>
            <person name="Butts T."/>
            <person name="Chaumot A."/>
            <person name="Denell R.E."/>
            <person name="Ferrier D.E."/>
            <person name="Friedrich M."/>
            <person name="Gordon C.M."/>
            <person name="Jindra M."/>
            <person name="Klingler M."/>
            <person name="Lan Q."/>
            <person name="Lattorff H.M."/>
            <person name="Laudet V."/>
            <person name="von Levetsow C."/>
            <person name="Liu Z."/>
            <person name="Lutz R."/>
            <person name="Lynch J.A."/>
            <person name="da Fonseca R.N."/>
            <person name="Posnien N."/>
            <person name="Reuter R."/>
            <person name="Roth S."/>
            <person name="Savard J."/>
            <person name="Schinko J.B."/>
            <person name="Schmitt C."/>
            <person name="Schoppmeier M."/>
            <person name="Schroder R."/>
            <person name="Shippy T.D."/>
            <person name="Simonnet F."/>
            <person name="Marques-Souza H."/>
            <person name="Tautz D."/>
            <person name="Tomoyasu Y."/>
            <person name="Trauner J."/>
            <person name="Van der Zee M."/>
            <person name="Vervoort M."/>
            <person name="Wittkopp N."/>
            <person name="Wimmer E.A."/>
            <person name="Yang X."/>
            <person name="Jones A.K."/>
            <person name="Sattelle D.B."/>
            <person name="Ebert P.R."/>
            <person name="Nelson D."/>
            <person name="Scott J.G."/>
            <person name="Beeman R.W."/>
            <person name="Muthukrishnan S."/>
            <person name="Kramer K.J."/>
            <person name="Arakane Y."/>
            <person name="Beeman R.W."/>
            <person name="Zhu Q."/>
            <person name="Hogenkamp D."/>
            <person name="Dixit R."/>
            <person name="Oppert B."/>
            <person name="Jiang H."/>
            <person name="Zou Z."/>
            <person name="Marshall J."/>
            <person name="Elpidina E."/>
            <person name="Vinokurov K."/>
            <person name="Oppert C."/>
            <person name="Zou Z."/>
            <person name="Evans J."/>
            <person name="Lu Z."/>
            <person name="Zhao P."/>
            <person name="Sumathipala N."/>
            <person name="Altincicek B."/>
            <person name="Vilcinskas A."/>
            <person name="Williams M."/>
            <person name="Hultmark D."/>
            <person name="Hetru C."/>
            <person name="Jiang H."/>
            <person name="Grimmelikhuijzen C.J."/>
            <person name="Hauser F."/>
            <person name="Cazzamali G."/>
            <person name="Williamson M."/>
            <person name="Park Y."/>
            <person name="Li B."/>
            <person name="Tanaka Y."/>
            <person name="Predel R."/>
            <person name="Neupert S."/>
            <person name="Schachtner J."/>
            <person name="Verleyen P."/>
            <person name="Raible F."/>
            <person name="Bork P."/>
            <person name="Friedrich M."/>
            <person name="Walden K.K."/>
            <person name="Robertson H.M."/>
            <person name="Angeli S."/>
            <person name="Foret S."/>
            <person name="Bucher G."/>
            <person name="Schuetz S."/>
            <person name="Maleszka R."/>
            <person name="Wimmer E.A."/>
            <person name="Beeman R.W."/>
            <person name="Lorenzen M."/>
            <person name="Tomoyasu Y."/>
            <person name="Miller S.C."/>
            <person name="Grossmann D."/>
            <person name="Bucher G."/>
        </authorList>
    </citation>
    <scope>NUCLEOTIDE SEQUENCE [LARGE SCALE GENOMIC DNA]</scope>
    <source>
        <strain evidence="2 3">Georgia GA2</strain>
    </source>
</reference>
<organism evidence="2 3">
    <name type="scientific">Tribolium castaneum</name>
    <name type="common">Red flour beetle</name>
    <dbReference type="NCBI Taxonomy" id="7070"/>
    <lineage>
        <taxon>Eukaryota</taxon>
        <taxon>Metazoa</taxon>
        <taxon>Ecdysozoa</taxon>
        <taxon>Arthropoda</taxon>
        <taxon>Hexapoda</taxon>
        <taxon>Insecta</taxon>
        <taxon>Pterygota</taxon>
        <taxon>Neoptera</taxon>
        <taxon>Endopterygota</taxon>
        <taxon>Coleoptera</taxon>
        <taxon>Polyphaga</taxon>
        <taxon>Cucujiformia</taxon>
        <taxon>Tenebrionidae</taxon>
        <taxon>Tenebrionidae incertae sedis</taxon>
        <taxon>Tribolium</taxon>
    </lineage>
</organism>
<protein>
    <submittedName>
        <fullName evidence="2">Uncharacterized protein</fullName>
    </submittedName>
</protein>
<evidence type="ECO:0000313" key="2">
    <source>
        <dbReference type="EMBL" id="KYB26037.1"/>
    </source>
</evidence>
<feature type="transmembrane region" description="Helical" evidence="1">
    <location>
        <begin position="20"/>
        <end position="42"/>
    </location>
</feature>
<keyword evidence="3" id="KW-1185">Reference proteome</keyword>
<keyword evidence="1" id="KW-0812">Transmembrane</keyword>
<dbReference type="Proteomes" id="UP000007266">
    <property type="component" value="Linkage group 8"/>
</dbReference>
<gene>
    <name evidence="2" type="primary">AUGUSTUS-3.0.2_33932</name>
    <name evidence="2" type="ORF">TcasGA2_TC033932</name>
</gene>
<evidence type="ECO:0000313" key="3">
    <source>
        <dbReference type="Proteomes" id="UP000007266"/>
    </source>
</evidence>
<reference evidence="2 3" key="2">
    <citation type="journal article" date="2010" name="Nucleic Acids Res.">
        <title>BeetleBase in 2010: revisions to provide comprehensive genomic information for Tribolium castaneum.</title>
        <authorList>
            <person name="Kim H.S."/>
            <person name="Murphy T."/>
            <person name="Xia J."/>
            <person name="Caragea D."/>
            <person name="Park Y."/>
            <person name="Beeman R.W."/>
            <person name="Lorenzen M.D."/>
            <person name="Butcher S."/>
            <person name="Manak J.R."/>
            <person name="Brown S.J."/>
        </authorList>
    </citation>
    <scope>GENOME REANNOTATION</scope>
    <source>
        <strain evidence="2 3">Georgia GA2</strain>
    </source>
</reference>
<accession>A0A139WDT8</accession>
<keyword evidence="1" id="KW-1133">Transmembrane helix</keyword>
<dbReference type="InParanoid" id="A0A139WDT8"/>
<dbReference type="AlphaFoldDB" id="A0A139WDT8"/>
<evidence type="ECO:0000256" key="1">
    <source>
        <dbReference type="SAM" id="Phobius"/>
    </source>
</evidence>
<sequence>MITELSVACKKKMSDLTCFVRLFGLNICFGFVIFFSICLHLLNCVSHDNGKRYRYTIF</sequence>